<organism evidence="1 2">
    <name type="scientific">Ancylostoma ceylanicum</name>
    <dbReference type="NCBI Taxonomy" id="53326"/>
    <lineage>
        <taxon>Eukaryota</taxon>
        <taxon>Metazoa</taxon>
        <taxon>Ecdysozoa</taxon>
        <taxon>Nematoda</taxon>
        <taxon>Chromadorea</taxon>
        <taxon>Rhabditida</taxon>
        <taxon>Rhabditina</taxon>
        <taxon>Rhabditomorpha</taxon>
        <taxon>Strongyloidea</taxon>
        <taxon>Ancylostomatidae</taxon>
        <taxon>Ancylostomatinae</taxon>
        <taxon>Ancylostoma</taxon>
    </lineage>
</organism>
<keyword evidence="2" id="KW-1185">Reference proteome</keyword>
<evidence type="ECO:0000313" key="1">
    <source>
        <dbReference type="EMBL" id="EYC01053.1"/>
    </source>
</evidence>
<evidence type="ECO:0000313" key="2">
    <source>
        <dbReference type="Proteomes" id="UP000024635"/>
    </source>
</evidence>
<protein>
    <submittedName>
        <fullName evidence="1">Uncharacterized protein</fullName>
    </submittedName>
</protein>
<sequence>MLCLHRQTPCTVLLKKIDGLRVRFLSVTVAESRRDLLDLSRRACSLRIPRSGSVAMVQSRNQSIFLRRTIGS</sequence>
<proteinExistence type="predicted"/>
<gene>
    <name evidence="1" type="primary">Acey_s0111.g265</name>
    <name evidence="1" type="ORF">Y032_0111g265</name>
</gene>
<comment type="caution">
    <text evidence="1">The sequence shown here is derived from an EMBL/GenBank/DDBJ whole genome shotgun (WGS) entry which is preliminary data.</text>
</comment>
<name>A0A016TEP1_9BILA</name>
<reference evidence="2" key="1">
    <citation type="journal article" date="2015" name="Nat. Genet.">
        <title>The genome and transcriptome of the zoonotic hookworm Ancylostoma ceylanicum identify infection-specific gene families.</title>
        <authorList>
            <person name="Schwarz E.M."/>
            <person name="Hu Y."/>
            <person name="Antoshechkin I."/>
            <person name="Miller M.M."/>
            <person name="Sternberg P.W."/>
            <person name="Aroian R.V."/>
        </authorList>
    </citation>
    <scope>NUCLEOTIDE SEQUENCE</scope>
    <source>
        <strain evidence="2">HY135</strain>
    </source>
</reference>
<accession>A0A016TEP1</accession>
<dbReference type="Proteomes" id="UP000024635">
    <property type="component" value="Unassembled WGS sequence"/>
</dbReference>
<dbReference type="EMBL" id="JARK01001447">
    <property type="protein sequence ID" value="EYC01053.1"/>
    <property type="molecule type" value="Genomic_DNA"/>
</dbReference>
<dbReference type="AlphaFoldDB" id="A0A016TEP1"/>